<dbReference type="Pfam" id="PF01607">
    <property type="entry name" value="CBM_14"/>
    <property type="match status" value="1"/>
</dbReference>
<evidence type="ECO:0000259" key="2">
    <source>
        <dbReference type="PROSITE" id="PS50940"/>
    </source>
</evidence>
<comment type="caution">
    <text evidence="3">The sequence shown here is derived from an EMBL/GenBank/DDBJ whole genome shotgun (WGS) entry which is preliminary data.</text>
</comment>
<feature type="chain" id="PRO_5035770543" description="Chitin-binding type-2 domain-containing protein" evidence="1">
    <location>
        <begin position="29"/>
        <end position="112"/>
    </location>
</feature>
<dbReference type="Gene3D" id="2.170.140.10">
    <property type="entry name" value="Chitin binding domain"/>
    <property type="match status" value="1"/>
</dbReference>
<dbReference type="OrthoDB" id="6020543at2759"/>
<dbReference type="InterPro" id="IPR036508">
    <property type="entry name" value="Chitin-bd_dom_sf"/>
</dbReference>
<reference evidence="3 4" key="1">
    <citation type="submission" date="2020-04" db="EMBL/GenBank/DDBJ databases">
        <authorList>
            <person name="Alioto T."/>
            <person name="Alioto T."/>
            <person name="Gomez Garrido J."/>
        </authorList>
    </citation>
    <scope>NUCLEOTIDE SEQUENCE [LARGE SCALE GENOMIC DNA]</scope>
</reference>
<dbReference type="GO" id="GO:0008061">
    <property type="term" value="F:chitin binding"/>
    <property type="evidence" value="ECO:0007669"/>
    <property type="project" value="InterPro"/>
</dbReference>
<protein>
    <recommendedName>
        <fullName evidence="2">Chitin-binding type-2 domain-containing protein</fullName>
    </recommendedName>
</protein>
<evidence type="ECO:0000313" key="3">
    <source>
        <dbReference type="EMBL" id="CAB3382692.1"/>
    </source>
</evidence>
<sequence>MSTVAHSSSLSSGLALLLILLVVSTARGLVLYQDKCPDANNDELVMLWNWKNCSTFFKCAFSGVGKGMMPIELSCPLGLTFDPEIGVCGWWVESNPQPCHPIYYKTNPGVMH</sequence>
<feature type="signal peptide" evidence="1">
    <location>
        <begin position="1"/>
        <end position="28"/>
    </location>
</feature>
<keyword evidence="4" id="KW-1185">Reference proteome</keyword>
<evidence type="ECO:0000313" key="4">
    <source>
        <dbReference type="Proteomes" id="UP000494165"/>
    </source>
</evidence>
<dbReference type="AlphaFoldDB" id="A0A8S1DRY5"/>
<dbReference type="PROSITE" id="PS50940">
    <property type="entry name" value="CHIT_BIND_II"/>
    <property type="match status" value="1"/>
</dbReference>
<accession>A0A8S1DRY5</accession>
<dbReference type="EMBL" id="CADEPI010000280">
    <property type="protein sequence ID" value="CAB3382692.1"/>
    <property type="molecule type" value="Genomic_DNA"/>
</dbReference>
<evidence type="ECO:0000256" key="1">
    <source>
        <dbReference type="SAM" id="SignalP"/>
    </source>
</evidence>
<keyword evidence="1" id="KW-0732">Signal</keyword>
<gene>
    <name evidence="3" type="ORF">CLODIP_2_CD00940</name>
</gene>
<organism evidence="3 4">
    <name type="scientific">Cloeon dipterum</name>
    <dbReference type="NCBI Taxonomy" id="197152"/>
    <lineage>
        <taxon>Eukaryota</taxon>
        <taxon>Metazoa</taxon>
        <taxon>Ecdysozoa</taxon>
        <taxon>Arthropoda</taxon>
        <taxon>Hexapoda</taxon>
        <taxon>Insecta</taxon>
        <taxon>Pterygota</taxon>
        <taxon>Palaeoptera</taxon>
        <taxon>Ephemeroptera</taxon>
        <taxon>Pisciforma</taxon>
        <taxon>Baetidae</taxon>
        <taxon>Cloeon</taxon>
    </lineage>
</organism>
<dbReference type="Proteomes" id="UP000494165">
    <property type="component" value="Unassembled WGS sequence"/>
</dbReference>
<feature type="domain" description="Chitin-binding type-2" evidence="2">
    <location>
        <begin position="33"/>
        <end position="101"/>
    </location>
</feature>
<name>A0A8S1DRY5_9INSE</name>
<dbReference type="InterPro" id="IPR002557">
    <property type="entry name" value="Chitin-bd_dom"/>
</dbReference>
<proteinExistence type="predicted"/>
<dbReference type="GO" id="GO:0005576">
    <property type="term" value="C:extracellular region"/>
    <property type="evidence" value="ECO:0007669"/>
    <property type="project" value="InterPro"/>
</dbReference>
<dbReference type="SUPFAM" id="SSF57625">
    <property type="entry name" value="Invertebrate chitin-binding proteins"/>
    <property type="match status" value="1"/>
</dbReference>